<evidence type="ECO:0000259" key="13">
    <source>
        <dbReference type="Pfam" id="PF00999"/>
    </source>
</evidence>
<dbReference type="GO" id="GO:0015385">
    <property type="term" value="F:sodium:proton antiporter activity"/>
    <property type="evidence" value="ECO:0007669"/>
    <property type="project" value="InterPro"/>
</dbReference>
<feature type="transmembrane region" description="Helical" evidence="12">
    <location>
        <begin position="100"/>
        <end position="122"/>
    </location>
</feature>
<comment type="caution">
    <text evidence="14">The sequence shown here is derived from an EMBL/GenBank/DDBJ whole genome shotgun (WGS) entry which is preliminary data.</text>
</comment>
<feature type="transmembrane region" description="Helical" evidence="12">
    <location>
        <begin position="256"/>
        <end position="274"/>
    </location>
</feature>
<feature type="transmembrane region" description="Helical" evidence="12">
    <location>
        <begin position="232"/>
        <end position="250"/>
    </location>
</feature>
<protein>
    <submittedName>
        <fullName evidence="14">Sodium:proton antiporter</fullName>
    </submittedName>
</protein>
<feature type="transmembrane region" description="Helical" evidence="12">
    <location>
        <begin position="172"/>
        <end position="191"/>
    </location>
</feature>
<proteinExistence type="inferred from homology"/>
<keyword evidence="3" id="KW-0813">Transport</keyword>
<comment type="subcellular location">
    <subcellularLocation>
        <location evidence="1">Cell membrane</location>
        <topology evidence="1">Multi-pass membrane protein</topology>
    </subcellularLocation>
</comment>
<dbReference type="GO" id="GO:0098719">
    <property type="term" value="P:sodium ion import across plasma membrane"/>
    <property type="evidence" value="ECO:0007669"/>
    <property type="project" value="TreeGrafter"/>
</dbReference>
<dbReference type="OrthoDB" id="9774146at2"/>
<evidence type="ECO:0000313" key="15">
    <source>
        <dbReference type="Proteomes" id="UP000241346"/>
    </source>
</evidence>
<dbReference type="GO" id="GO:0051453">
    <property type="term" value="P:regulation of intracellular pH"/>
    <property type="evidence" value="ECO:0007669"/>
    <property type="project" value="TreeGrafter"/>
</dbReference>
<evidence type="ECO:0000256" key="7">
    <source>
        <dbReference type="ARBA" id="ARBA00022989"/>
    </source>
</evidence>
<evidence type="ECO:0000256" key="11">
    <source>
        <dbReference type="ARBA" id="ARBA00023201"/>
    </source>
</evidence>
<evidence type="ECO:0000313" key="14">
    <source>
        <dbReference type="EMBL" id="PSW14606.1"/>
    </source>
</evidence>
<keyword evidence="5" id="KW-1003">Cell membrane</keyword>
<name>A0A2T3NHV7_9GAMM</name>
<evidence type="ECO:0000256" key="5">
    <source>
        <dbReference type="ARBA" id="ARBA00022475"/>
    </source>
</evidence>
<evidence type="ECO:0000256" key="12">
    <source>
        <dbReference type="SAM" id="Phobius"/>
    </source>
</evidence>
<sequence length="423" mass="46392">MNEYHTFCLLFFIAIIITVLNNRFTRIQTTIAITAVTLFISILLKAVSGTQWSLIAVHFSYTIQQFDFEHFLLHGILGLLLFAGGLGINFDRLKKQKWEVLTLAMAGTLISTCFIGAFLYTFCQLINFPLTFIHCLLFGALISPTDPIAVLAIIKKLGAPESITTQIEGESLFNDGIGLVIFTSIFTVSFSSEPITFSTVGQLFLQEALGGILVGGLFGLCFHFSIKAMGSLYLKIILTLLLATGGYSLAESIDVSAPLAMVVSGIIIGNWSRFKALSPQESEELDRFWSIIDECLNSVLFAMVGFTLLVVSFNSQDWLLAMLAVPIVLIARYFSVSLCYQFFAKFKAYNPYSVGIIAWGGLRGGLAIAMALSIPADIWLDSNHILNLKQVILAMTYSVVIFSILVQGSTISGLVSEANQLKQ</sequence>
<evidence type="ECO:0000256" key="6">
    <source>
        <dbReference type="ARBA" id="ARBA00022692"/>
    </source>
</evidence>
<feature type="transmembrane region" description="Helical" evidence="12">
    <location>
        <begin position="203"/>
        <end position="225"/>
    </location>
</feature>
<dbReference type="Proteomes" id="UP000241346">
    <property type="component" value="Unassembled WGS sequence"/>
</dbReference>
<evidence type="ECO:0000256" key="8">
    <source>
        <dbReference type="ARBA" id="ARBA00023053"/>
    </source>
</evidence>
<evidence type="ECO:0000256" key="4">
    <source>
        <dbReference type="ARBA" id="ARBA00022449"/>
    </source>
</evidence>
<comment type="similarity">
    <text evidence="2">Belongs to the monovalent cation:proton antiporter 1 (CPA1) transporter (TC 2.A.36) family.</text>
</comment>
<evidence type="ECO:0000256" key="1">
    <source>
        <dbReference type="ARBA" id="ARBA00004651"/>
    </source>
</evidence>
<feature type="transmembrane region" description="Helical" evidence="12">
    <location>
        <begin position="352"/>
        <end position="374"/>
    </location>
</feature>
<evidence type="ECO:0000256" key="2">
    <source>
        <dbReference type="ARBA" id="ARBA00007367"/>
    </source>
</evidence>
<organism evidence="14 15">
    <name type="scientific">Photobacterium rosenbergii</name>
    <dbReference type="NCBI Taxonomy" id="294936"/>
    <lineage>
        <taxon>Bacteria</taxon>
        <taxon>Pseudomonadati</taxon>
        <taxon>Pseudomonadota</taxon>
        <taxon>Gammaproteobacteria</taxon>
        <taxon>Vibrionales</taxon>
        <taxon>Vibrionaceae</taxon>
        <taxon>Photobacterium</taxon>
    </lineage>
</organism>
<keyword evidence="11" id="KW-0739">Sodium transport</keyword>
<dbReference type="PANTHER" id="PTHR10110">
    <property type="entry name" value="SODIUM/HYDROGEN EXCHANGER"/>
    <property type="match status" value="1"/>
</dbReference>
<evidence type="ECO:0000256" key="10">
    <source>
        <dbReference type="ARBA" id="ARBA00023136"/>
    </source>
</evidence>
<keyword evidence="6 12" id="KW-0812">Transmembrane</keyword>
<keyword evidence="10 12" id="KW-0472">Membrane</keyword>
<dbReference type="GO" id="GO:0015386">
    <property type="term" value="F:potassium:proton antiporter activity"/>
    <property type="evidence" value="ECO:0007669"/>
    <property type="project" value="TreeGrafter"/>
</dbReference>
<feature type="transmembrane region" description="Helical" evidence="12">
    <location>
        <begin position="128"/>
        <end position="151"/>
    </location>
</feature>
<feature type="transmembrane region" description="Helical" evidence="12">
    <location>
        <begin position="295"/>
        <end position="313"/>
    </location>
</feature>
<feature type="transmembrane region" description="Helical" evidence="12">
    <location>
        <begin position="71"/>
        <end position="88"/>
    </location>
</feature>
<feature type="transmembrane region" description="Helical" evidence="12">
    <location>
        <begin position="394"/>
        <end position="415"/>
    </location>
</feature>
<dbReference type="EMBL" id="PYMB01000002">
    <property type="protein sequence ID" value="PSW14606.1"/>
    <property type="molecule type" value="Genomic_DNA"/>
</dbReference>
<feature type="transmembrane region" description="Helical" evidence="12">
    <location>
        <begin position="319"/>
        <end position="340"/>
    </location>
</feature>
<evidence type="ECO:0000256" key="9">
    <source>
        <dbReference type="ARBA" id="ARBA00023065"/>
    </source>
</evidence>
<keyword evidence="8" id="KW-0915">Sodium</keyword>
<dbReference type="InterPro" id="IPR018422">
    <property type="entry name" value="Cation/H_exchanger_CPA1"/>
</dbReference>
<dbReference type="PANTHER" id="PTHR10110:SF195">
    <property type="entry name" value="NA(+)_H(+) ANTIPORTER NHAS2"/>
    <property type="match status" value="1"/>
</dbReference>
<feature type="transmembrane region" description="Helical" evidence="12">
    <location>
        <begin position="6"/>
        <end position="24"/>
    </location>
</feature>
<reference evidence="14 15" key="1">
    <citation type="submission" date="2018-03" db="EMBL/GenBank/DDBJ databases">
        <title>Whole genome sequencing of Histamine producing bacteria.</title>
        <authorList>
            <person name="Butler K."/>
        </authorList>
    </citation>
    <scope>NUCLEOTIDE SEQUENCE [LARGE SCALE GENOMIC DNA]</scope>
    <source>
        <strain evidence="14 15">DSM 19138</strain>
    </source>
</reference>
<gene>
    <name evidence="14" type="ORF">C9J01_09290</name>
</gene>
<dbReference type="RefSeq" id="WP_107297845.1">
    <property type="nucleotide sequence ID" value="NZ_PYMB01000002.1"/>
</dbReference>
<evidence type="ECO:0000256" key="3">
    <source>
        <dbReference type="ARBA" id="ARBA00022448"/>
    </source>
</evidence>
<dbReference type="AlphaFoldDB" id="A0A2T3NHV7"/>
<dbReference type="Pfam" id="PF00999">
    <property type="entry name" value="Na_H_Exchanger"/>
    <property type="match status" value="1"/>
</dbReference>
<dbReference type="Gene3D" id="6.10.140.1330">
    <property type="match status" value="1"/>
</dbReference>
<feature type="domain" description="Cation/H+ exchanger transmembrane" evidence="13">
    <location>
        <begin position="14"/>
        <end position="415"/>
    </location>
</feature>
<accession>A0A2T3NHV7</accession>
<keyword evidence="4" id="KW-0050">Antiport</keyword>
<dbReference type="GO" id="GO:0005886">
    <property type="term" value="C:plasma membrane"/>
    <property type="evidence" value="ECO:0007669"/>
    <property type="project" value="UniProtKB-SubCell"/>
</dbReference>
<dbReference type="InterPro" id="IPR006153">
    <property type="entry name" value="Cation/H_exchanger_TM"/>
</dbReference>
<keyword evidence="9" id="KW-0406">Ion transport</keyword>
<feature type="transmembrane region" description="Helical" evidence="12">
    <location>
        <begin position="31"/>
        <end position="59"/>
    </location>
</feature>
<keyword evidence="7 12" id="KW-1133">Transmembrane helix</keyword>